<name>A0A167WIJ9_PENCH</name>
<dbReference type="EMBL" id="CM002798">
    <property type="protein sequence ID" value="KZN91694.1"/>
    <property type="molecule type" value="Genomic_DNA"/>
</dbReference>
<reference evidence="1" key="1">
    <citation type="journal article" date="2014" name="Genome Announc.">
        <title>Complete sequencing and chromosome-scale genome assembly of the industrial progenitor strain P2niaD18 from the penicillin producer Penicillium chrysogenum.</title>
        <authorList>
            <person name="Specht T."/>
            <person name="Dahlmann T.A."/>
            <person name="Zadra I."/>
            <person name="Kurnsteiner H."/>
            <person name="Kuck U."/>
        </authorList>
    </citation>
    <scope>NUCLEOTIDE SEQUENCE [LARGE SCALE GENOMIC DNA]</scope>
    <source>
        <strain evidence="1">P2niaD18</strain>
    </source>
</reference>
<evidence type="ECO:0000313" key="1">
    <source>
        <dbReference type="EMBL" id="KZN91694.1"/>
    </source>
</evidence>
<sequence length="161" mass="18270">MVKGAAANLIRVEMWNRHDNVQKLPFWGTSYSDSSESVVSAIAILIDLDSGHFTPVVEPDHRSPIIIDSQFTKFIDFIDNSAGHSGHHGHNVYRSQDTSNFEQYWQIYGIVTCEFQLKLVLKQRSFKSSRSKMHLDVSGLSEIHEWLSNQIMHVEANTAPA</sequence>
<organism evidence="1">
    <name type="scientific">Penicillium chrysogenum</name>
    <name type="common">Penicillium notatum</name>
    <dbReference type="NCBI Taxonomy" id="5076"/>
    <lineage>
        <taxon>Eukaryota</taxon>
        <taxon>Fungi</taxon>
        <taxon>Dikarya</taxon>
        <taxon>Ascomycota</taxon>
        <taxon>Pezizomycotina</taxon>
        <taxon>Eurotiomycetes</taxon>
        <taxon>Eurotiomycetidae</taxon>
        <taxon>Eurotiales</taxon>
        <taxon>Aspergillaceae</taxon>
        <taxon>Penicillium</taxon>
        <taxon>Penicillium chrysogenum species complex</taxon>
    </lineage>
</organism>
<dbReference type="AlphaFoldDB" id="A0A167WIJ9"/>
<accession>A0A167WIJ9</accession>
<gene>
    <name evidence="1" type="ORF">EN45_018340</name>
</gene>
<dbReference type="Proteomes" id="UP000076449">
    <property type="component" value="Chromosome I"/>
</dbReference>
<protein>
    <submittedName>
        <fullName evidence="1">Uncharacterized protein</fullName>
    </submittedName>
</protein>
<proteinExistence type="predicted"/>